<protein>
    <submittedName>
        <fullName evidence="10">Sodium-and chloride-dependent GABA transporter 1-like protein</fullName>
    </submittedName>
</protein>
<evidence type="ECO:0000256" key="7">
    <source>
        <dbReference type="ARBA" id="ARBA00023136"/>
    </source>
</evidence>
<evidence type="ECO:0000256" key="2">
    <source>
        <dbReference type="ARBA" id="ARBA00006459"/>
    </source>
</evidence>
<feature type="binding site" evidence="8">
    <location>
        <position position="40"/>
    </location>
    <ligand>
        <name>Na(+)</name>
        <dbReference type="ChEBI" id="CHEBI:29101"/>
        <label>1</label>
    </ligand>
</feature>
<keyword evidence="6 9" id="KW-1133">Transmembrane helix</keyword>
<dbReference type="EMBL" id="NCKU01000105">
    <property type="protein sequence ID" value="RWS17236.1"/>
    <property type="molecule type" value="Genomic_DNA"/>
</dbReference>
<organism evidence="10 11">
    <name type="scientific">Dinothrombium tinctorium</name>
    <dbReference type="NCBI Taxonomy" id="1965070"/>
    <lineage>
        <taxon>Eukaryota</taxon>
        <taxon>Metazoa</taxon>
        <taxon>Ecdysozoa</taxon>
        <taxon>Arthropoda</taxon>
        <taxon>Chelicerata</taxon>
        <taxon>Arachnida</taxon>
        <taxon>Acari</taxon>
        <taxon>Acariformes</taxon>
        <taxon>Trombidiformes</taxon>
        <taxon>Prostigmata</taxon>
        <taxon>Anystina</taxon>
        <taxon>Parasitengona</taxon>
        <taxon>Trombidioidea</taxon>
        <taxon>Trombidiidae</taxon>
        <taxon>Dinothrombium</taxon>
    </lineage>
</organism>
<keyword evidence="5" id="KW-0769">Symport</keyword>
<evidence type="ECO:0000256" key="5">
    <source>
        <dbReference type="ARBA" id="ARBA00022847"/>
    </source>
</evidence>
<feature type="binding site" evidence="8">
    <location>
        <position position="44"/>
    </location>
    <ligand>
        <name>Na(+)</name>
        <dbReference type="ChEBI" id="CHEBI:29101"/>
        <label>2</label>
    </ligand>
</feature>
<name>A0A3S3R1Y9_9ACAR</name>
<comment type="similarity">
    <text evidence="2">Belongs to the sodium:neurotransmitter symporter (SNF) (TC 2.A.22) family.</text>
</comment>
<evidence type="ECO:0000256" key="3">
    <source>
        <dbReference type="ARBA" id="ARBA00022448"/>
    </source>
</evidence>
<dbReference type="GO" id="GO:0005332">
    <property type="term" value="F:gamma-aminobutyric acid:sodium:chloride symporter activity"/>
    <property type="evidence" value="ECO:0007669"/>
    <property type="project" value="TreeGrafter"/>
</dbReference>
<evidence type="ECO:0000256" key="4">
    <source>
        <dbReference type="ARBA" id="ARBA00022692"/>
    </source>
</evidence>
<comment type="caution">
    <text evidence="10">The sequence shown here is derived from an EMBL/GenBank/DDBJ whole genome shotgun (WGS) entry which is preliminary data.</text>
</comment>
<feature type="transmembrane region" description="Helical" evidence="9">
    <location>
        <begin position="70"/>
        <end position="90"/>
    </location>
</feature>
<evidence type="ECO:0000256" key="8">
    <source>
        <dbReference type="PIRSR" id="PIRSR600175-1"/>
    </source>
</evidence>
<evidence type="ECO:0000256" key="6">
    <source>
        <dbReference type="ARBA" id="ARBA00022989"/>
    </source>
</evidence>
<evidence type="ECO:0000256" key="9">
    <source>
        <dbReference type="SAM" id="Phobius"/>
    </source>
</evidence>
<dbReference type="Pfam" id="PF00209">
    <property type="entry name" value="SNF"/>
    <property type="match status" value="1"/>
</dbReference>
<reference evidence="10 11" key="1">
    <citation type="journal article" date="2018" name="Gigascience">
        <title>Genomes of trombidid mites reveal novel predicted allergens and laterally-transferred genes associated with secondary metabolism.</title>
        <authorList>
            <person name="Dong X."/>
            <person name="Chaisiri K."/>
            <person name="Xia D."/>
            <person name="Armstrong S.D."/>
            <person name="Fang Y."/>
            <person name="Donnelly M.J."/>
            <person name="Kadowaki T."/>
            <person name="McGarry J.W."/>
            <person name="Darby A.C."/>
            <person name="Makepeace B.L."/>
        </authorList>
    </citation>
    <scope>NUCLEOTIDE SEQUENCE [LARGE SCALE GENOMIC DNA]</scope>
    <source>
        <strain evidence="10">UoL-WK</strain>
    </source>
</reference>
<dbReference type="PANTHER" id="PTHR11616">
    <property type="entry name" value="SODIUM/CHLORIDE DEPENDENT TRANSPORTER"/>
    <property type="match status" value="1"/>
</dbReference>
<dbReference type="AlphaFoldDB" id="A0A3S3R1Y9"/>
<comment type="subcellular location">
    <subcellularLocation>
        <location evidence="1">Membrane</location>
        <topology evidence="1">Multi-pass membrane protein</topology>
    </subcellularLocation>
</comment>
<keyword evidence="11" id="KW-1185">Reference proteome</keyword>
<dbReference type="PANTHER" id="PTHR11616:SF265">
    <property type="entry name" value="TRANSPORTER"/>
    <property type="match status" value="1"/>
</dbReference>
<evidence type="ECO:0000256" key="1">
    <source>
        <dbReference type="ARBA" id="ARBA00004141"/>
    </source>
</evidence>
<keyword evidence="8" id="KW-0915">Sodium</keyword>
<evidence type="ECO:0000313" key="11">
    <source>
        <dbReference type="Proteomes" id="UP000285301"/>
    </source>
</evidence>
<dbReference type="PROSITE" id="PS50267">
    <property type="entry name" value="NA_NEUROTRAN_SYMP_3"/>
    <property type="match status" value="1"/>
</dbReference>
<dbReference type="GO" id="GO:0046872">
    <property type="term" value="F:metal ion binding"/>
    <property type="evidence" value="ECO:0007669"/>
    <property type="project" value="UniProtKB-KW"/>
</dbReference>
<proteinExistence type="inferred from homology"/>
<gene>
    <name evidence="10" type="ORF">B4U79_00820</name>
</gene>
<sequence length="92" mass="10386">MTKNLLLGPGLAFIAYPQATLHLPISPLWAVLFFLMVIMLGLDSQFCTMEGFITAVVDEWPELLRPHKEIFIAIICLISYLIGFCFVVQVKN</sequence>
<dbReference type="GO" id="GO:0005886">
    <property type="term" value="C:plasma membrane"/>
    <property type="evidence" value="ECO:0007669"/>
    <property type="project" value="TreeGrafter"/>
</dbReference>
<dbReference type="InterPro" id="IPR037272">
    <property type="entry name" value="SNS_sf"/>
</dbReference>
<dbReference type="InterPro" id="IPR000175">
    <property type="entry name" value="Na/ntran_symport"/>
</dbReference>
<keyword evidence="4 9" id="KW-0812">Transmembrane</keyword>
<feature type="binding site" evidence="8">
    <location>
        <position position="43"/>
    </location>
    <ligand>
        <name>Na(+)</name>
        <dbReference type="ChEBI" id="CHEBI:29101"/>
        <label>1</label>
    </ligand>
</feature>
<accession>A0A3S3R1Y9</accession>
<keyword evidence="8" id="KW-0479">Metal-binding</keyword>
<evidence type="ECO:0000313" key="10">
    <source>
        <dbReference type="EMBL" id="RWS17236.1"/>
    </source>
</evidence>
<dbReference type="SUPFAM" id="SSF161070">
    <property type="entry name" value="SNF-like"/>
    <property type="match status" value="1"/>
</dbReference>
<feature type="transmembrane region" description="Helical" evidence="9">
    <location>
        <begin position="27"/>
        <end position="49"/>
    </location>
</feature>
<dbReference type="OrthoDB" id="6581954at2759"/>
<keyword evidence="3" id="KW-0813">Transport</keyword>
<dbReference type="GO" id="GO:0043005">
    <property type="term" value="C:neuron projection"/>
    <property type="evidence" value="ECO:0007669"/>
    <property type="project" value="TreeGrafter"/>
</dbReference>
<dbReference type="Proteomes" id="UP000285301">
    <property type="component" value="Unassembled WGS sequence"/>
</dbReference>
<keyword evidence="7 9" id="KW-0472">Membrane</keyword>